<protein>
    <submittedName>
        <fullName evidence="1">Uncharacterized protein</fullName>
    </submittedName>
</protein>
<organism evidence="1 2">
    <name type="scientific">Dermatophagoides farinae</name>
    <name type="common">American house dust mite</name>
    <dbReference type="NCBI Taxonomy" id="6954"/>
    <lineage>
        <taxon>Eukaryota</taxon>
        <taxon>Metazoa</taxon>
        <taxon>Ecdysozoa</taxon>
        <taxon>Arthropoda</taxon>
        <taxon>Chelicerata</taxon>
        <taxon>Arachnida</taxon>
        <taxon>Acari</taxon>
        <taxon>Acariformes</taxon>
        <taxon>Sarcoptiformes</taxon>
        <taxon>Astigmata</taxon>
        <taxon>Psoroptidia</taxon>
        <taxon>Analgoidea</taxon>
        <taxon>Pyroglyphidae</taxon>
        <taxon>Dermatophagoidinae</taxon>
        <taxon>Dermatophagoides</taxon>
    </lineage>
</organism>
<dbReference type="AlphaFoldDB" id="A0A922I277"/>
<name>A0A922I277_DERFA</name>
<reference evidence="1" key="1">
    <citation type="submission" date="2013-05" db="EMBL/GenBank/DDBJ databases">
        <authorList>
            <person name="Yim A.K.Y."/>
            <person name="Chan T.F."/>
            <person name="Ji K.M."/>
            <person name="Liu X.Y."/>
            <person name="Zhou J.W."/>
            <person name="Li R.Q."/>
            <person name="Yang K.Y."/>
            <person name="Li J."/>
            <person name="Li M."/>
            <person name="Law P.T.W."/>
            <person name="Wu Y.L."/>
            <person name="Cai Z.L."/>
            <person name="Qin H."/>
            <person name="Bao Y."/>
            <person name="Leung R.K.K."/>
            <person name="Ng P.K.S."/>
            <person name="Zou J."/>
            <person name="Zhong X.J."/>
            <person name="Ran P.X."/>
            <person name="Zhong N.S."/>
            <person name="Liu Z.G."/>
            <person name="Tsui S.K.W."/>
        </authorList>
    </citation>
    <scope>NUCLEOTIDE SEQUENCE</scope>
    <source>
        <strain evidence="1">Derf</strain>
        <tissue evidence="1">Whole organism</tissue>
    </source>
</reference>
<gene>
    <name evidence="1" type="ORF">DERF_004575</name>
</gene>
<accession>A0A922I277</accession>
<comment type="caution">
    <text evidence="1">The sequence shown here is derived from an EMBL/GenBank/DDBJ whole genome shotgun (WGS) entry which is preliminary data.</text>
</comment>
<reference evidence="1" key="2">
    <citation type="journal article" date="2022" name="Res Sq">
        <title>Comparative Genomics Reveals Insights into the Divergent Evolution of Astigmatic Mites and Household Pest Adaptations.</title>
        <authorList>
            <person name="Xiong Q."/>
            <person name="Wan A.T.-Y."/>
            <person name="Liu X.-Y."/>
            <person name="Fung C.S.-H."/>
            <person name="Xiao X."/>
            <person name="Malainual N."/>
            <person name="Hou J."/>
            <person name="Wang L."/>
            <person name="Wang M."/>
            <person name="Yang K."/>
            <person name="Cui Y."/>
            <person name="Leung E."/>
            <person name="Nong W."/>
            <person name="Shin S.-K."/>
            <person name="Au S."/>
            <person name="Jeong K.Y."/>
            <person name="Chew F.T."/>
            <person name="Hui J."/>
            <person name="Leung T.F."/>
            <person name="Tungtrongchitr A."/>
            <person name="Zhong N."/>
            <person name="Liu Z."/>
            <person name="Tsui S."/>
        </authorList>
    </citation>
    <scope>NUCLEOTIDE SEQUENCE</scope>
    <source>
        <strain evidence="1">Derf</strain>
        <tissue evidence="1">Whole organism</tissue>
    </source>
</reference>
<dbReference type="Proteomes" id="UP000790347">
    <property type="component" value="Unassembled WGS sequence"/>
</dbReference>
<proteinExistence type="predicted"/>
<dbReference type="EMBL" id="ASGP02000002">
    <property type="protein sequence ID" value="KAH9520894.1"/>
    <property type="molecule type" value="Genomic_DNA"/>
</dbReference>
<keyword evidence="2" id="KW-1185">Reference proteome</keyword>
<evidence type="ECO:0000313" key="2">
    <source>
        <dbReference type="Proteomes" id="UP000790347"/>
    </source>
</evidence>
<sequence length="69" mass="7727">MINNNSEKEEEVKLKTADFIYCPFTDDDDDDQRSTVKQQQQQPVAAAAAAVNHSIRWIHSGLLGFFSGV</sequence>
<evidence type="ECO:0000313" key="1">
    <source>
        <dbReference type="EMBL" id="KAH9520894.1"/>
    </source>
</evidence>